<comment type="caution">
    <text evidence="4">The sequence shown here is derived from an EMBL/GenBank/DDBJ whole genome shotgun (WGS) entry which is preliminary data.</text>
</comment>
<comment type="similarity">
    <text evidence="1">Belongs to the mTERF family.</text>
</comment>
<dbReference type="EMBL" id="JAVIJP010000013">
    <property type="protein sequence ID" value="KAL3644795.1"/>
    <property type="molecule type" value="Genomic_DNA"/>
</dbReference>
<evidence type="ECO:0000256" key="3">
    <source>
        <dbReference type="ARBA" id="ARBA00022946"/>
    </source>
</evidence>
<accession>A0ABD3DRD6</accession>
<keyword evidence="5" id="KW-1185">Reference proteome</keyword>
<dbReference type="FunFam" id="1.25.70.10:FF:000001">
    <property type="entry name" value="Mitochondrial transcription termination factor-like"/>
    <property type="match status" value="1"/>
</dbReference>
<dbReference type="Proteomes" id="UP001632038">
    <property type="component" value="Unassembled WGS sequence"/>
</dbReference>
<gene>
    <name evidence="4" type="ORF">CASFOL_009975</name>
</gene>
<dbReference type="Gene3D" id="1.25.70.10">
    <property type="entry name" value="Transcription termination factor 3, mitochondrial"/>
    <property type="match status" value="1"/>
</dbReference>
<dbReference type="SMART" id="SM00733">
    <property type="entry name" value="Mterf"/>
    <property type="match status" value="6"/>
</dbReference>
<dbReference type="GO" id="GO:0006353">
    <property type="term" value="P:DNA-templated transcription termination"/>
    <property type="evidence" value="ECO:0007669"/>
    <property type="project" value="UniProtKB-KW"/>
</dbReference>
<organism evidence="4 5">
    <name type="scientific">Castilleja foliolosa</name>
    <dbReference type="NCBI Taxonomy" id="1961234"/>
    <lineage>
        <taxon>Eukaryota</taxon>
        <taxon>Viridiplantae</taxon>
        <taxon>Streptophyta</taxon>
        <taxon>Embryophyta</taxon>
        <taxon>Tracheophyta</taxon>
        <taxon>Spermatophyta</taxon>
        <taxon>Magnoliopsida</taxon>
        <taxon>eudicotyledons</taxon>
        <taxon>Gunneridae</taxon>
        <taxon>Pentapetalae</taxon>
        <taxon>asterids</taxon>
        <taxon>lamiids</taxon>
        <taxon>Lamiales</taxon>
        <taxon>Orobanchaceae</taxon>
        <taxon>Pedicularideae</taxon>
        <taxon>Castillejinae</taxon>
        <taxon>Castilleja</taxon>
    </lineage>
</organism>
<evidence type="ECO:0000313" key="4">
    <source>
        <dbReference type="EMBL" id="KAL3644795.1"/>
    </source>
</evidence>
<evidence type="ECO:0000256" key="2">
    <source>
        <dbReference type="ARBA" id="ARBA00022472"/>
    </source>
</evidence>
<protein>
    <recommendedName>
        <fullName evidence="6">Mitochondrial transcription termination factor</fullName>
    </recommendedName>
</protein>
<name>A0ABD3DRD6_9LAMI</name>
<dbReference type="PANTHER" id="PTHR13068:SF133">
    <property type="entry name" value="MITOCHONDRIAL TRANSCRIPTION TERMINATION FACTOR FAMILY PROTEIN"/>
    <property type="match status" value="1"/>
</dbReference>
<keyword evidence="2" id="KW-0804">Transcription</keyword>
<dbReference type="Pfam" id="PF02536">
    <property type="entry name" value="mTERF"/>
    <property type="match status" value="2"/>
</dbReference>
<keyword evidence="2" id="KW-0805">Transcription regulation</keyword>
<dbReference type="PANTHER" id="PTHR13068">
    <property type="entry name" value="CGI-12 PROTEIN-RELATED"/>
    <property type="match status" value="1"/>
</dbReference>
<dbReference type="AlphaFoldDB" id="A0ABD3DRD6"/>
<dbReference type="InterPro" id="IPR003690">
    <property type="entry name" value="MTERF"/>
</dbReference>
<dbReference type="InterPro" id="IPR038538">
    <property type="entry name" value="MTERF_sf"/>
</dbReference>
<reference evidence="5" key="1">
    <citation type="journal article" date="2024" name="IScience">
        <title>Strigolactones Initiate the Formation of Haustorium-like Structures in Castilleja.</title>
        <authorList>
            <person name="Buerger M."/>
            <person name="Peterson D."/>
            <person name="Chory J."/>
        </authorList>
    </citation>
    <scope>NUCLEOTIDE SEQUENCE [LARGE SCALE GENOMIC DNA]</scope>
</reference>
<evidence type="ECO:0000256" key="1">
    <source>
        <dbReference type="ARBA" id="ARBA00007692"/>
    </source>
</evidence>
<keyword evidence="2" id="KW-0806">Transcription termination</keyword>
<evidence type="ECO:0008006" key="6">
    <source>
        <dbReference type="Google" id="ProtNLM"/>
    </source>
</evidence>
<proteinExistence type="inferred from homology"/>
<sequence length="379" mass="42899">MFTVFLRRVRVTTKGCNLIYQQQFSENAVSTRSCSSSVCENASQKSLVVSYLINTCGLSPDDAVSASKKMNNLCFKSPENPDAVLKLLRAYGFTDAHHIPKIVTRWPDVLLASPSKTLFPKFEFLRSIGVRLPVLAHNLSIYPFMLRRSLKNWIIPLYNDLKSLLGSDERVAHVFSRSPAGFMSFDVSIFRERGVPESSIITLVMYQPALLVYPKKKLSLFIDRAVAMGFDISKSAFVHAVRVFSGMSELTLKRKMEVYRRCGCTESDINIAFLRHPLCMSLSEKKITANMDFLVNTLGYKPAVIAQHPVLLSLSLDKRIKSRCLVARALNEKGLKKMPSMTTMLKMPEEKFLNQYIVKHEKDIPNLLDIYRGKSNRGP</sequence>
<evidence type="ECO:0000313" key="5">
    <source>
        <dbReference type="Proteomes" id="UP001632038"/>
    </source>
</evidence>
<keyword evidence="3" id="KW-0809">Transit peptide</keyword>